<dbReference type="RefSeq" id="WP_143183570.1">
    <property type="nucleotide sequence ID" value="NZ_FQYR01000003.1"/>
</dbReference>
<protein>
    <submittedName>
        <fullName evidence="1">Four helix bundle protein</fullName>
    </submittedName>
</protein>
<dbReference type="CDD" id="cd16377">
    <property type="entry name" value="23S_rRNA_IVP_like"/>
    <property type="match status" value="1"/>
</dbReference>
<dbReference type="Gene3D" id="1.20.1440.60">
    <property type="entry name" value="23S rRNA-intervening sequence"/>
    <property type="match status" value="1"/>
</dbReference>
<organism evidence="1 2">
    <name type="scientific">Rubritalea squalenifaciens DSM 18772</name>
    <dbReference type="NCBI Taxonomy" id="1123071"/>
    <lineage>
        <taxon>Bacteria</taxon>
        <taxon>Pseudomonadati</taxon>
        <taxon>Verrucomicrobiota</taxon>
        <taxon>Verrucomicrobiia</taxon>
        <taxon>Verrucomicrobiales</taxon>
        <taxon>Rubritaleaceae</taxon>
        <taxon>Rubritalea</taxon>
    </lineage>
</organism>
<proteinExistence type="predicted"/>
<evidence type="ECO:0000313" key="2">
    <source>
        <dbReference type="Proteomes" id="UP000184510"/>
    </source>
</evidence>
<name>A0A1M6J416_9BACT</name>
<dbReference type="AlphaFoldDB" id="A0A1M6J416"/>
<dbReference type="OrthoDB" id="160990at2"/>
<dbReference type="NCBIfam" id="TIGR02436">
    <property type="entry name" value="four helix bundle protein"/>
    <property type="match status" value="1"/>
</dbReference>
<reference evidence="1 2" key="1">
    <citation type="submission" date="2016-11" db="EMBL/GenBank/DDBJ databases">
        <authorList>
            <person name="Jaros S."/>
            <person name="Januszkiewicz K."/>
            <person name="Wedrychowicz H."/>
        </authorList>
    </citation>
    <scope>NUCLEOTIDE SEQUENCE [LARGE SCALE GENOMIC DNA]</scope>
    <source>
        <strain evidence="1 2">DSM 18772</strain>
    </source>
</reference>
<dbReference type="SUPFAM" id="SSF158446">
    <property type="entry name" value="IVS-encoded protein-like"/>
    <property type="match status" value="1"/>
</dbReference>
<dbReference type="STRING" id="1123071.SAMN02745181_2002"/>
<keyword evidence="2" id="KW-1185">Reference proteome</keyword>
<sequence>MEAAKTYRDLKVWERAHAFVLEVYALTKFFPEDEKYGLTSQLRRAAISVPSNIAEGFSRWNNEDKLRFYNIAEASLAEADYQLLLAKDLKYADPVIAHNLAEETKRLLTNFIKSIRQY</sequence>
<dbReference type="PANTHER" id="PTHR38471">
    <property type="entry name" value="FOUR HELIX BUNDLE PROTEIN"/>
    <property type="match status" value="1"/>
</dbReference>
<dbReference type="Pfam" id="PF05635">
    <property type="entry name" value="23S_rRNA_IVP"/>
    <property type="match status" value="1"/>
</dbReference>
<dbReference type="InParanoid" id="A0A1M6J416"/>
<accession>A0A1M6J416</accession>
<dbReference type="EMBL" id="FQYR01000003">
    <property type="protein sequence ID" value="SHJ41435.1"/>
    <property type="molecule type" value="Genomic_DNA"/>
</dbReference>
<dbReference type="Proteomes" id="UP000184510">
    <property type="component" value="Unassembled WGS sequence"/>
</dbReference>
<dbReference type="InterPro" id="IPR036583">
    <property type="entry name" value="23S_rRNA_IVS_sf"/>
</dbReference>
<dbReference type="PANTHER" id="PTHR38471:SF2">
    <property type="entry name" value="FOUR HELIX BUNDLE PROTEIN"/>
    <property type="match status" value="1"/>
</dbReference>
<evidence type="ECO:0000313" key="1">
    <source>
        <dbReference type="EMBL" id="SHJ41435.1"/>
    </source>
</evidence>
<gene>
    <name evidence="1" type="ORF">SAMN02745181_2002</name>
</gene>
<dbReference type="InterPro" id="IPR012657">
    <property type="entry name" value="23S_rRNA-intervening_sequence"/>
</dbReference>